<dbReference type="SUPFAM" id="SSF48452">
    <property type="entry name" value="TPR-like"/>
    <property type="match status" value="1"/>
</dbReference>
<dbReference type="Gene3D" id="1.25.40.10">
    <property type="entry name" value="Tetratricopeptide repeat domain"/>
    <property type="match status" value="1"/>
</dbReference>
<accession>A0A3A4KBR8</accession>
<dbReference type="GO" id="GO:0006355">
    <property type="term" value="P:regulation of DNA-templated transcription"/>
    <property type="evidence" value="ECO:0007669"/>
    <property type="project" value="InterPro"/>
</dbReference>
<dbReference type="AlphaFoldDB" id="A0A3A4KBR8"/>
<dbReference type="InterPro" id="IPR016032">
    <property type="entry name" value="Sig_transdc_resp-reg_C-effctor"/>
</dbReference>
<dbReference type="InterPro" id="IPR051677">
    <property type="entry name" value="AfsR-DnrI-RedD_regulator"/>
</dbReference>
<keyword evidence="2" id="KW-0804">Transcription</keyword>
<dbReference type="InterPro" id="IPR036388">
    <property type="entry name" value="WH-like_DNA-bd_sf"/>
</dbReference>
<keyword evidence="1" id="KW-0805">Transcription regulation</keyword>
<dbReference type="PANTHER" id="PTHR35807">
    <property type="entry name" value="TRANSCRIPTIONAL REGULATOR REDD-RELATED"/>
    <property type="match status" value="1"/>
</dbReference>
<dbReference type="InterPro" id="IPR005158">
    <property type="entry name" value="BTAD"/>
</dbReference>
<organism evidence="4 5">
    <name type="scientific">Nocardia panacis</name>
    <dbReference type="NCBI Taxonomy" id="2340916"/>
    <lineage>
        <taxon>Bacteria</taxon>
        <taxon>Bacillati</taxon>
        <taxon>Actinomycetota</taxon>
        <taxon>Actinomycetes</taxon>
        <taxon>Mycobacteriales</taxon>
        <taxon>Nocardiaceae</taxon>
        <taxon>Nocardia</taxon>
    </lineage>
</organism>
<dbReference type="OrthoDB" id="4492184at2"/>
<dbReference type="SUPFAM" id="SSF46894">
    <property type="entry name" value="C-terminal effector domain of the bipartite response regulators"/>
    <property type="match status" value="1"/>
</dbReference>
<dbReference type="InterPro" id="IPR011990">
    <property type="entry name" value="TPR-like_helical_dom_sf"/>
</dbReference>
<dbReference type="GO" id="GO:0003677">
    <property type="term" value="F:DNA binding"/>
    <property type="evidence" value="ECO:0007669"/>
    <property type="project" value="InterPro"/>
</dbReference>
<sequence length="297" mass="31636">MGVVQGGSNVQVRVLGPVLIGAGGGEIRVDRPLERAVLVRLALAGGVPVADGRLAVDLWGDGEVSRPVQRLRVIVSRLRTALGVHGASVLRTRAGYRTATSVGDLPAAESAAERMYAAHRSGRYAAARAAADEALRWWRGPALADLTWAPYAAAEAARLDRWRLEVATIGFDAALRQGCGPELVRELAILAGEHPWHEPLARMYALALYRAGSQVDALNRLRALRAGLAGHLGAAVSPETAELELRILRHDPSLNGFARRTRVAGSGERQRELAALVQRLGQHGLGGPLMGAALRGW</sequence>
<dbReference type="Proteomes" id="UP000266677">
    <property type="component" value="Unassembled WGS sequence"/>
</dbReference>
<evidence type="ECO:0000259" key="3">
    <source>
        <dbReference type="SMART" id="SM01043"/>
    </source>
</evidence>
<evidence type="ECO:0000313" key="5">
    <source>
        <dbReference type="Proteomes" id="UP000266677"/>
    </source>
</evidence>
<feature type="domain" description="Bacterial transcriptional activator" evidence="3">
    <location>
        <begin position="103"/>
        <end position="248"/>
    </location>
</feature>
<dbReference type="RefSeq" id="WP_120043977.1">
    <property type="nucleotide sequence ID" value="NZ_QZFU01000036.1"/>
</dbReference>
<dbReference type="EMBL" id="QZFU01000036">
    <property type="protein sequence ID" value="RJO70920.1"/>
    <property type="molecule type" value="Genomic_DNA"/>
</dbReference>
<evidence type="ECO:0000256" key="1">
    <source>
        <dbReference type="ARBA" id="ARBA00023015"/>
    </source>
</evidence>
<dbReference type="Pfam" id="PF03704">
    <property type="entry name" value="BTAD"/>
    <property type="match status" value="1"/>
</dbReference>
<dbReference type="PANTHER" id="PTHR35807:SF1">
    <property type="entry name" value="TRANSCRIPTIONAL REGULATOR REDD"/>
    <property type="match status" value="1"/>
</dbReference>
<comment type="caution">
    <text evidence="4">The sequence shown here is derived from an EMBL/GenBank/DDBJ whole genome shotgun (WGS) entry which is preliminary data.</text>
</comment>
<proteinExistence type="predicted"/>
<keyword evidence="5" id="KW-1185">Reference proteome</keyword>
<reference evidence="4 5" key="1">
    <citation type="submission" date="2018-09" db="EMBL/GenBank/DDBJ databases">
        <title>YIM PH21274 draft genome.</title>
        <authorList>
            <person name="Miao C."/>
        </authorList>
    </citation>
    <scope>NUCLEOTIDE SEQUENCE [LARGE SCALE GENOMIC DNA]</scope>
    <source>
        <strain evidence="4 5">YIM PH 21724</strain>
    </source>
</reference>
<name>A0A3A4KBR8_9NOCA</name>
<evidence type="ECO:0000256" key="2">
    <source>
        <dbReference type="ARBA" id="ARBA00023163"/>
    </source>
</evidence>
<evidence type="ECO:0000313" key="4">
    <source>
        <dbReference type="EMBL" id="RJO70920.1"/>
    </source>
</evidence>
<dbReference type="SMART" id="SM01043">
    <property type="entry name" value="BTAD"/>
    <property type="match status" value="1"/>
</dbReference>
<dbReference type="Gene3D" id="1.10.10.10">
    <property type="entry name" value="Winged helix-like DNA-binding domain superfamily/Winged helix DNA-binding domain"/>
    <property type="match status" value="1"/>
</dbReference>
<protein>
    <recommendedName>
        <fullName evidence="3">Bacterial transcriptional activator domain-containing protein</fullName>
    </recommendedName>
</protein>
<gene>
    <name evidence="4" type="ORF">D5S18_27465</name>
</gene>